<proteinExistence type="predicted"/>
<name>A0A1Z4F118_9MYCO</name>
<dbReference type="RefSeq" id="WP_157997715.1">
    <property type="nucleotide sequence ID" value="NZ_AP018165.1"/>
</dbReference>
<accession>A0A1Z4F118</accession>
<evidence type="ECO:0000313" key="2">
    <source>
        <dbReference type="Proteomes" id="UP000217954"/>
    </source>
</evidence>
<organism evidence="1 2">
    <name type="scientific">[Mycobacterium] stephanolepidis</name>
    <dbReference type="NCBI Taxonomy" id="1520670"/>
    <lineage>
        <taxon>Bacteria</taxon>
        <taxon>Bacillati</taxon>
        <taxon>Actinomycetota</taxon>
        <taxon>Actinomycetes</taxon>
        <taxon>Mycobacteriales</taxon>
        <taxon>Mycobacteriaceae</taxon>
        <taxon>Mycobacteroides</taxon>
    </lineage>
</organism>
<gene>
    <name evidence="1" type="ORF">MSTE_03611</name>
</gene>
<protein>
    <submittedName>
        <fullName evidence="1">Uncharacterized protein</fullName>
    </submittedName>
</protein>
<dbReference type="Proteomes" id="UP000217954">
    <property type="component" value="Chromosome"/>
</dbReference>
<dbReference type="AlphaFoldDB" id="A0A1Z4F118"/>
<dbReference type="EMBL" id="AP018165">
    <property type="protein sequence ID" value="BAX98911.1"/>
    <property type="molecule type" value="Genomic_DNA"/>
</dbReference>
<reference evidence="1 2" key="2">
    <citation type="journal article" date="2017" name="Int. J. Syst. Evol. Microbiol.">
        <title>Mycobacterium stephanolepidis sp. nov., a rapidly growing species related to Mycobacterium chelonae, isolated from marine teleost fish, Stephanolepis cirrhifer.</title>
        <authorList>
            <person name="Fukano H."/>
            <person name="Wada S."/>
            <person name="Kurata O."/>
            <person name="Katayama K."/>
            <person name="Fujiwara N."/>
            <person name="Hoshino Y."/>
        </authorList>
    </citation>
    <scope>NUCLEOTIDE SEQUENCE [LARGE SCALE GENOMIC DNA]</scope>
    <source>
        <strain evidence="1 2">NJB0901</strain>
    </source>
</reference>
<sequence>MSGEQISRAQARKSLEGPVYKVVSKYMRKGFKLTKGGHLYTIWCPCGGVGGKGWFSVNGTPNDADHHAQQIERFCRKCPKKPH</sequence>
<evidence type="ECO:0000313" key="1">
    <source>
        <dbReference type="EMBL" id="BAX98911.1"/>
    </source>
</evidence>
<dbReference type="KEGG" id="mste:MSTE_03611"/>
<dbReference type="OrthoDB" id="8778495at2"/>
<keyword evidence="2" id="KW-1185">Reference proteome</keyword>
<reference evidence="2" key="1">
    <citation type="journal article" date="2017" name="Genome Announc.">
        <title>Complete Genome Sequence of Mycobacterium stephanolepidis.</title>
        <authorList>
            <person name="Fukano H."/>
            <person name="Yoshida M."/>
            <person name="Katayama Y."/>
            <person name="Omatsu T."/>
            <person name="Mizutani T."/>
            <person name="Kurata O."/>
            <person name="Wada S."/>
            <person name="Hoshino Y."/>
        </authorList>
    </citation>
    <scope>NUCLEOTIDE SEQUENCE [LARGE SCALE GENOMIC DNA]</scope>
    <source>
        <strain evidence="2">NJB0901</strain>
    </source>
</reference>